<sequence length="83" mass="9823">MITIPLYALLFVYLAFLVGFVVLFLLNIYHIVSTGTFSFWPLAFTFITFVFISLVLYLTWFLLQDINWQAPFLQFGSNFFNFE</sequence>
<organism evidence="2 3">
    <name type="scientific">Candidatus Magasanikbacteria bacterium CG_4_9_14_3_um_filter_32_9</name>
    <dbReference type="NCBI Taxonomy" id="1974644"/>
    <lineage>
        <taxon>Bacteria</taxon>
        <taxon>Candidatus Magasanikiibacteriota</taxon>
    </lineage>
</organism>
<keyword evidence="1" id="KW-0472">Membrane</keyword>
<keyword evidence="1" id="KW-1133">Transmembrane helix</keyword>
<name>A0A2M7Z7P3_9BACT</name>
<keyword evidence="1" id="KW-0812">Transmembrane</keyword>
<feature type="transmembrane region" description="Helical" evidence="1">
    <location>
        <begin position="38"/>
        <end position="63"/>
    </location>
</feature>
<comment type="caution">
    <text evidence="2">The sequence shown here is derived from an EMBL/GenBank/DDBJ whole genome shotgun (WGS) entry which is preliminary data.</text>
</comment>
<dbReference type="AlphaFoldDB" id="A0A2M7Z7P3"/>
<dbReference type="EMBL" id="PFVJ01000009">
    <property type="protein sequence ID" value="PJA90409.1"/>
    <property type="molecule type" value="Genomic_DNA"/>
</dbReference>
<accession>A0A2M7Z7P3</accession>
<proteinExistence type="predicted"/>
<evidence type="ECO:0000313" key="2">
    <source>
        <dbReference type="EMBL" id="PJA90409.1"/>
    </source>
</evidence>
<evidence type="ECO:0000313" key="3">
    <source>
        <dbReference type="Proteomes" id="UP000230843"/>
    </source>
</evidence>
<protein>
    <submittedName>
        <fullName evidence="2">Uncharacterized protein</fullName>
    </submittedName>
</protein>
<reference evidence="3" key="1">
    <citation type="submission" date="2017-09" db="EMBL/GenBank/DDBJ databases">
        <title>Depth-based differentiation of microbial function through sediment-hosted aquifers and enrichment of novel symbionts in the deep terrestrial subsurface.</title>
        <authorList>
            <person name="Probst A.J."/>
            <person name="Ladd B."/>
            <person name="Jarett J.K."/>
            <person name="Geller-Mcgrath D.E."/>
            <person name="Sieber C.M.K."/>
            <person name="Emerson J.B."/>
            <person name="Anantharaman K."/>
            <person name="Thomas B.C."/>
            <person name="Malmstrom R."/>
            <person name="Stieglmeier M."/>
            <person name="Klingl A."/>
            <person name="Woyke T."/>
            <person name="Ryan C.M."/>
            <person name="Banfield J.F."/>
        </authorList>
    </citation>
    <scope>NUCLEOTIDE SEQUENCE [LARGE SCALE GENOMIC DNA]</scope>
</reference>
<evidence type="ECO:0000256" key="1">
    <source>
        <dbReference type="SAM" id="Phobius"/>
    </source>
</evidence>
<feature type="transmembrane region" description="Helical" evidence="1">
    <location>
        <begin position="7"/>
        <end position="32"/>
    </location>
</feature>
<gene>
    <name evidence="2" type="ORF">CO137_00360</name>
</gene>
<dbReference type="Proteomes" id="UP000230843">
    <property type="component" value="Unassembled WGS sequence"/>
</dbReference>